<comment type="similarity">
    <text evidence="10">Belongs to the ELO family.</text>
</comment>
<evidence type="ECO:0000256" key="4">
    <source>
        <dbReference type="ARBA" id="ARBA00022692"/>
    </source>
</evidence>
<dbReference type="PANTHER" id="PTHR11157">
    <property type="entry name" value="FATTY ACID ACYL TRANSFERASE-RELATED"/>
    <property type="match status" value="1"/>
</dbReference>
<dbReference type="Pfam" id="PF01151">
    <property type="entry name" value="ELO"/>
    <property type="match status" value="1"/>
</dbReference>
<organism evidence="11 12">
    <name type="scientific">Ciona savignyi</name>
    <name type="common">Pacific transparent sea squirt</name>
    <dbReference type="NCBI Taxonomy" id="51511"/>
    <lineage>
        <taxon>Eukaryota</taxon>
        <taxon>Metazoa</taxon>
        <taxon>Chordata</taxon>
        <taxon>Tunicata</taxon>
        <taxon>Ascidiacea</taxon>
        <taxon>Phlebobranchia</taxon>
        <taxon>Cionidae</taxon>
        <taxon>Ciona</taxon>
    </lineage>
</organism>
<dbReference type="OMA" id="LSMIVWN"/>
<dbReference type="InterPro" id="IPR002076">
    <property type="entry name" value="ELO_fam"/>
</dbReference>
<evidence type="ECO:0000313" key="12">
    <source>
        <dbReference type="Proteomes" id="UP000007875"/>
    </source>
</evidence>
<feature type="transmembrane region" description="Helical" evidence="10">
    <location>
        <begin position="165"/>
        <end position="186"/>
    </location>
</feature>
<evidence type="ECO:0000256" key="7">
    <source>
        <dbReference type="ARBA" id="ARBA00023098"/>
    </source>
</evidence>
<keyword evidence="8 10" id="KW-0472">Membrane</keyword>
<feature type="transmembrane region" description="Helical" evidence="10">
    <location>
        <begin position="198"/>
        <end position="223"/>
    </location>
</feature>
<evidence type="ECO:0000256" key="6">
    <source>
        <dbReference type="ARBA" id="ARBA00022989"/>
    </source>
</evidence>
<name>H2Z289_CIOSA</name>
<feature type="transmembrane region" description="Helical" evidence="10">
    <location>
        <begin position="71"/>
        <end position="92"/>
    </location>
</feature>
<feature type="transmembrane region" description="Helical" evidence="10">
    <location>
        <begin position="33"/>
        <end position="50"/>
    </location>
</feature>
<reference evidence="11" key="3">
    <citation type="submission" date="2025-09" db="UniProtKB">
        <authorList>
            <consortium name="Ensembl"/>
        </authorList>
    </citation>
    <scope>IDENTIFICATION</scope>
</reference>
<dbReference type="EC" id="2.3.1.199" evidence="10"/>
<accession>H2Z289</accession>
<dbReference type="GO" id="GO:0034626">
    <property type="term" value="P:fatty acid elongation, polyunsaturated fatty acid"/>
    <property type="evidence" value="ECO:0007669"/>
    <property type="project" value="TreeGrafter"/>
</dbReference>
<evidence type="ECO:0000256" key="8">
    <source>
        <dbReference type="ARBA" id="ARBA00023136"/>
    </source>
</evidence>
<dbReference type="GO" id="GO:0042761">
    <property type="term" value="P:very long-chain fatty acid biosynthetic process"/>
    <property type="evidence" value="ECO:0007669"/>
    <property type="project" value="TreeGrafter"/>
</dbReference>
<feature type="transmembrane region" description="Helical" evidence="10">
    <location>
        <begin position="235"/>
        <end position="255"/>
    </location>
</feature>
<comment type="catalytic activity">
    <reaction evidence="10">
        <text>a very-long-chain acyl-CoA + malonyl-CoA + H(+) = a very-long-chain 3-oxoacyl-CoA + CO2 + CoA</text>
        <dbReference type="Rhea" id="RHEA:32727"/>
        <dbReference type="ChEBI" id="CHEBI:15378"/>
        <dbReference type="ChEBI" id="CHEBI:16526"/>
        <dbReference type="ChEBI" id="CHEBI:57287"/>
        <dbReference type="ChEBI" id="CHEBI:57384"/>
        <dbReference type="ChEBI" id="CHEBI:90725"/>
        <dbReference type="ChEBI" id="CHEBI:90736"/>
        <dbReference type="EC" id="2.3.1.199"/>
    </reaction>
</comment>
<proteinExistence type="inferred from homology"/>
<dbReference type="GO" id="GO:0034625">
    <property type="term" value="P:fatty acid elongation, monounsaturated fatty acid"/>
    <property type="evidence" value="ECO:0007669"/>
    <property type="project" value="TreeGrafter"/>
</dbReference>
<evidence type="ECO:0000256" key="10">
    <source>
        <dbReference type="RuleBase" id="RU361115"/>
    </source>
</evidence>
<evidence type="ECO:0000256" key="9">
    <source>
        <dbReference type="ARBA" id="ARBA00023160"/>
    </source>
</evidence>
<comment type="subcellular location">
    <subcellularLocation>
        <location evidence="1">Membrane</location>
        <topology evidence="1">Multi-pass membrane protein</topology>
    </subcellularLocation>
</comment>
<protein>
    <recommendedName>
        <fullName evidence="10">Elongation of very long chain fatty acids protein</fullName>
        <ecNumber evidence="10">2.3.1.199</ecNumber>
    </recommendedName>
    <alternativeName>
        <fullName evidence="10">Very-long-chain 3-oxoacyl-CoA synthase</fullName>
    </alternativeName>
</protein>
<keyword evidence="6 10" id="KW-1133">Transmembrane helix</keyword>
<evidence type="ECO:0000313" key="11">
    <source>
        <dbReference type="Ensembl" id="ENSCSAVP00000011701.1"/>
    </source>
</evidence>
<dbReference type="Proteomes" id="UP000007875">
    <property type="component" value="Unassembled WGS sequence"/>
</dbReference>
<dbReference type="GO" id="GO:0009922">
    <property type="term" value="F:fatty acid elongase activity"/>
    <property type="evidence" value="ECO:0007669"/>
    <property type="project" value="UniProtKB-EC"/>
</dbReference>
<feature type="transmembrane region" description="Helical" evidence="10">
    <location>
        <begin position="112"/>
        <end position="135"/>
    </location>
</feature>
<keyword evidence="5 10" id="KW-0276">Fatty acid metabolism</keyword>
<dbReference type="Ensembl" id="ENSCSAVT00000011837.1">
    <property type="protein sequence ID" value="ENSCSAVP00000011701.1"/>
    <property type="gene ID" value="ENSCSAVG00000006855.1"/>
</dbReference>
<evidence type="ECO:0000256" key="5">
    <source>
        <dbReference type="ARBA" id="ARBA00022832"/>
    </source>
</evidence>
<dbReference type="GeneTree" id="ENSGT01050000244965"/>
<dbReference type="GO" id="GO:0019367">
    <property type="term" value="P:fatty acid elongation, saturated fatty acid"/>
    <property type="evidence" value="ECO:0007669"/>
    <property type="project" value="TreeGrafter"/>
</dbReference>
<evidence type="ECO:0000256" key="1">
    <source>
        <dbReference type="ARBA" id="ARBA00004141"/>
    </source>
</evidence>
<dbReference type="AlphaFoldDB" id="H2Z289"/>
<keyword evidence="2 10" id="KW-0444">Lipid biosynthesis</keyword>
<evidence type="ECO:0000256" key="3">
    <source>
        <dbReference type="ARBA" id="ARBA00022679"/>
    </source>
</evidence>
<reference evidence="12" key="1">
    <citation type="submission" date="2003-08" db="EMBL/GenBank/DDBJ databases">
        <authorList>
            <person name="Birren B."/>
            <person name="Nusbaum C."/>
            <person name="Abebe A."/>
            <person name="Abouelleil A."/>
            <person name="Adekoya E."/>
            <person name="Ait-zahra M."/>
            <person name="Allen N."/>
            <person name="Allen T."/>
            <person name="An P."/>
            <person name="Anderson M."/>
            <person name="Anderson S."/>
            <person name="Arachchi H."/>
            <person name="Armbruster J."/>
            <person name="Bachantsang P."/>
            <person name="Baldwin J."/>
            <person name="Barry A."/>
            <person name="Bayul T."/>
            <person name="Blitshsteyn B."/>
            <person name="Bloom T."/>
            <person name="Blye J."/>
            <person name="Boguslavskiy L."/>
            <person name="Borowsky M."/>
            <person name="Boukhgalter B."/>
            <person name="Brunache A."/>
            <person name="Butler J."/>
            <person name="Calixte N."/>
            <person name="Calvo S."/>
            <person name="Camarata J."/>
            <person name="Campo K."/>
            <person name="Chang J."/>
            <person name="Cheshatsang Y."/>
            <person name="Citroen M."/>
            <person name="Collymore A."/>
            <person name="Considine T."/>
            <person name="Cook A."/>
            <person name="Cooke P."/>
            <person name="Corum B."/>
            <person name="Cuomo C."/>
            <person name="David R."/>
            <person name="Dawoe T."/>
            <person name="Degray S."/>
            <person name="Dodge S."/>
            <person name="Dooley K."/>
            <person name="Dorje P."/>
            <person name="Dorjee K."/>
            <person name="Dorris L."/>
            <person name="Duffey N."/>
            <person name="Dupes A."/>
            <person name="Elkins T."/>
            <person name="Engels R."/>
            <person name="Erickson J."/>
            <person name="Farina A."/>
            <person name="Faro S."/>
            <person name="Ferreira P."/>
            <person name="Fischer H."/>
            <person name="Fitzgerald M."/>
            <person name="Foley K."/>
            <person name="Gage D."/>
            <person name="Galagan J."/>
            <person name="Gearin G."/>
            <person name="Gnerre S."/>
            <person name="Gnirke A."/>
            <person name="Goyette A."/>
            <person name="Graham J."/>
            <person name="Grandbois E."/>
            <person name="Gyaltsen K."/>
            <person name="Hafez N."/>
            <person name="Hagopian D."/>
            <person name="Hagos B."/>
            <person name="Hall J."/>
            <person name="Hatcher B."/>
            <person name="Heller A."/>
            <person name="Higgins H."/>
            <person name="Honan T."/>
            <person name="Horn A."/>
            <person name="Houde N."/>
            <person name="Hughes L."/>
            <person name="Hulme W."/>
            <person name="Husby E."/>
            <person name="Iliev I."/>
            <person name="Jaffe D."/>
            <person name="Jones C."/>
            <person name="Kamal M."/>
            <person name="Kamat A."/>
            <person name="Kamvysselis M."/>
            <person name="Karlsson E."/>
            <person name="Kells C."/>
            <person name="Kieu A."/>
            <person name="Kisner P."/>
            <person name="Kodira C."/>
            <person name="Kulbokas E."/>
            <person name="Labutti K."/>
            <person name="Lama D."/>
            <person name="Landers T."/>
            <person name="Leger J."/>
            <person name="Levine S."/>
            <person name="Lewis D."/>
            <person name="Lewis T."/>
            <person name="Lindblad-toh K."/>
            <person name="Liu X."/>
            <person name="Lokyitsang T."/>
            <person name="Lokyitsang Y."/>
            <person name="Lucien O."/>
            <person name="Lui A."/>
            <person name="Ma L.J."/>
            <person name="Mabbitt R."/>
            <person name="Macdonald J."/>
            <person name="Maclean C."/>
            <person name="Major J."/>
            <person name="Manning J."/>
            <person name="Marabella R."/>
            <person name="Maru K."/>
            <person name="Matthews C."/>
            <person name="Mauceli E."/>
            <person name="Mccarthy M."/>
            <person name="Mcdonough S."/>
            <person name="Mcghee T."/>
            <person name="Meldrim J."/>
            <person name="Meneus L."/>
            <person name="Mesirov J."/>
            <person name="Mihalev A."/>
            <person name="Mihova T."/>
            <person name="Mikkelsen T."/>
            <person name="Mlenga V."/>
            <person name="Moru K."/>
            <person name="Mozes J."/>
            <person name="Mulrain L."/>
            <person name="Munson G."/>
            <person name="Naylor J."/>
            <person name="Newes C."/>
            <person name="Nguyen C."/>
            <person name="Nguyen N."/>
            <person name="Nguyen T."/>
            <person name="Nicol R."/>
            <person name="Nielsen C."/>
            <person name="Nizzari M."/>
            <person name="Norbu C."/>
            <person name="Norbu N."/>
            <person name="O'donnell P."/>
            <person name="Okoawo O."/>
            <person name="O'leary S."/>
            <person name="Omotosho B."/>
            <person name="O'neill K."/>
            <person name="Osman S."/>
            <person name="Parker S."/>
            <person name="Perrin D."/>
            <person name="Phunkhang P."/>
            <person name="Piqani B."/>
            <person name="Purcell S."/>
            <person name="Rachupka T."/>
            <person name="Ramasamy U."/>
            <person name="Rameau R."/>
            <person name="Ray V."/>
            <person name="Raymond C."/>
            <person name="Retta R."/>
            <person name="Richardson S."/>
            <person name="Rise C."/>
            <person name="Rodriguez J."/>
            <person name="Rogers J."/>
            <person name="Rogov P."/>
            <person name="Rutman M."/>
            <person name="Schupbach R."/>
            <person name="Seaman C."/>
            <person name="Settipalli S."/>
            <person name="Sharpe T."/>
            <person name="Sheridan J."/>
            <person name="Sherpa N."/>
            <person name="Shi J."/>
            <person name="Smirnov S."/>
            <person name="Smith C."/>
            <person name="Sougnez C."/>
            <person name="Spencer B."/>
            <person name="Stalker J."/>
            <person name="Stange-thomann N."/>
            <person name="Stavropoulos S."/>
            <person name="Stetson K."/>
            <person name="Stone C."/>
            <person name="Stone S."/>
            <person name="Stubbs M."/>
            <person name="Talamas J."/>
            <person name="Tchuinga P."/>
            <person name="Tenzing P."/>
            <person name="Tesfaye S."/>
            <person name="Theodore J."/>
            <person name="Thoulutsang Y."/>
            <person name="Topham K."/>
            <person name="Towey S."/>
            <person name="Tsamla T."/>
            <person name="Tsomo N."/>
            <person name="Vallee D."/>
            <person name="Vassiliev H."/>
            <person name="Venkataraman V."/>
            <person name="Vinson J."/>
            <person name="Vo A."/>
            <person name="Wade C."/>
            <person name="Wang S."/>
            <person name="Wangchuk T."/>
            <person name="Wangdi T."/>
            <person name="Whittaker C."/>
            <person name="Wilkinson J."/>
            <person name="Wu Y."/>
            <person name="Wyman D."/>
            <person name="Yadav S."/>
            <person name="Yang S."/>
            <person name="Yang X."/>
            <person name="Yeager S."/>
            <person name="Yee E."/>
            <person name="Young G."/>
            <person name="Zainoun J."/>
            <person name="Zembeck L."/>
            <person name="Zimmer A."/>
            <person name="Zody M."/>
            <person name="Lander E."/>
        </authorList>
    </citation>
    <scope>NUCLEOTIDE SEQUENCE [LARGE SCALE GENOMIC DNA]</scope>
</reference>
<keyword evidence="4 10" id="KW-0812">Transmembrane</keyword>
<sequence>MSLTGFTGNWGFQPWEFEKAFDGIETRNLTTSWNVPLCLSVMYIGMIVGGKRHMDAKKSYNLRKPMLLWSTLLAIFSIVGSLRTLTCVYYLYKDAGIRGLVCDSGIYTRPITRFWTILFVYSKFIEYGDTAFIIFRKQNVICLHWYHHLTVSLFSYQIFFKYCNFVGAAVFMSLNFLIHAFMYTYYAVRAAGVRLPRLISVFITASQIVQMVLGCATMFSLIAWRSQTCVSSDQYLWSGTIMYGSYLVLFVHFFYNAYLKKKPNLQETP</sequence>
<keyword evidence="7 10" id="KW-0443">Lipid metabolism</keyword>
<dbReference type="GO" id="GO:0005789">
    <property type="term" value="C:endoplasmic reticulum membrane"/>
    <property type="evidence" value="ECO:0007669"/>
    <property type="project" value="TreeGrafter"/>
</dbReference>
<evidence type="ECO:0000256" key="2">
    <source>
        <dbReference type="ARBA" id="ARBA00022516"/>
    </source>
</evidence>
<keyword evidence="12" id="KW-1185">Reference proteome</keyword>
<keyword evidence="9 10" id="KW-0275">Fatty acid biosynthesis</keyword>
<keyword evidence="3 10" id="KW-0808">Transferase</keyword>
<dbReference type="GO" id="GO:0030148">
    <property type="term" value="P:sphingolipid biosynthetic process"/>
    <property type="evidence" value="ECO:0007669"/>
    <property type="project" value="TreeGrafter"/>
</dbReference>
<reference evidence="11" key="2">
    <citation type="submission" date="2025-08" db="UniProtKB">
        <authorList>
            <consortium name="Ensembl"/>
        </authorList>
    </citation>
    <scope>IDENTIFICATION</scope>
</reference>
<dbReference type="PANTHER" id="PTHR11157:SF17">
    <property type="entry name" value="ELONGATION OF VERY LONG CHAIN FATTY ACIDS PROTEIN 6"/>
    <property type="match status" value="1"/>
</dbReference>